<evidence type="ECO:0000313" key="2">
    <source>
        <dbReference type="EMBL" id="CAI9615664.1"/>
    </source>
</evidence>
<gene>
    <name evidence="2" type="ORF">SPARVUS_LOCUS15269924</name>
</gene>
<protein>
    <submittedName>
        <fullName evidence="2">Uncharacterized protein</fullName>
    </submittedName>
</protein>
<accession>A0ABN9H3F2</accession>
<feature type="region of interest" description="Disordered" evidence="1">
    <location>
        <begin position="71"/>
        <end position="93"/>
    </location>
</feature>
<proteinExistence type="predicted"/>
<sequence>PLSAYCLGTTPFPTVTTAGLSCQVLPASSHLTLLCPTSIHGGSLCHGWYCSEVVTWSRFCSKSIPTIRGPGENADRDLDPTLRVIPPSGLPEV</sequence>
<evidence type="ECO:0000256" key="1">
    <source>
        <dbReference type="SAM" id="MobiDB-lite"/>
    </source>
</evidence>
<dbReference type="EMBL" id="CATNWA010019911">
    <property type="protein sequence ID" value="CAI9615664.1"/>
    <property type="molecule type" value="Genomic_DNA"/>
</dbReference>
<keyword evidence="3" id="KW-1185">Reference proteome</keyword>
<organism evidence="2 3">
    <name type="scientific">Staurois parvus</name>
    <dbReference type="NCBI Taxonomy" id="386267"/>
    <lineage>
        <taxon>Eukaryota</taxon>
        <taxon>Metazoa</taxon>
        <taxon>Chordata</taxon>
        <taxon>Craniata</taxon>
        <taxon>Vertebrata</taxon>
        <taxon>Euteleostomi</taxon>
        <taxon>Amphibia</taxon>
        <taxon>Batrachia</taxon>
        <taxon>Anura</taxon>
        <taxon>Neobatrachia</taxon>
        <taxon>Ranoidea</taxon>
        <taxon>Ranidae</taxon>
        <taxon>Staurois</taxon>
    </lineage>
</organism>
<dbReference type="Proteomes" id="UP001162483">
    <property type="component" value="Unassembled WGS sequence"/>
</dbReference>
<feature type="non-terminal residue" evidence="2">
    <location>
        <position position="93"/>
    </location>
</feature>
<comment type="caution">
    <text evidence="2">The sequence shown here is derived from an EMBL/GenBank/DDBJ whole genome shotgun (WGS) entry which is preliminary data.</text>
</comment>
<reference evidence="2" key="1">
    <citation type="submission" date="2023-05" db="EMBL/GenBank/DDBJ databases">
        <authorList>
            <person name="Stuckert A."/>
        </authorList>
    </citation>
    <scope>NUCLEOTIDE SEQUENCE</scope>
</reference>
<name>A0ABN9H3F2_9NEOB</name>
<feature type="non-terminal residue" evidence="2">
    <location>
        <position position="1"/>
    </location>
</feature>
<evidence type="ECO:0000313" key="3">
    <source>
        <dbReference type="Proteomes" id="UP001162483"/>
    </source>
</evidence>